<feature type="compositionally biased region" description="Low complexity" evidence="1">
    <location>
        <begin position="132"/>
        <end position="142"/>
    </location>
</feature>
<dbReference type="AlphaFoldDB" id="A0AAN8G7S0"/>
<comment type="caution">
    <text evidence="2">The sequence shown here is derived from an EMBL/GenBank/DDBJ whole genome shotgun (WGS) entry which is preliminary data.</text>
</comment>
<feature type="region of interest" description="Disordered" evidence="1">
    <location>
        <begin position="72"/>
        <end position="92"/>
    </location>
</feature>
<accession>A0AAN8G7S0</accession>
<gene>
    <name evidence="2" type="ORF">GCK32_002075</name>
</gene>
<sequence length="242" mass="26900">MAKSGVRKRRQDEKDSGRVVFSAEGDKEYTFPYRDRQGTDFESLVSGTNNSGFLDEIALLKKGIITKDTPKHTYRRSSAEPIGGPVDDHQSPITMAELNTRGLRLSKDRVIYSVPEDTLEAVNKIIHPTPRSSDGSTRSESSATKTLPSSVQLSDGGGKAIEDCIDQGTHSKEYYVGNPGENARLRISQLKDGYSYKLRVMDDVCLLQKTSKAKYNATMLEKPMNDTYCSEPINKLFHESVP</sequence>
<dbReference type="InterPro" id="IPR035332">
    <property type="entry name" value="DUF5386"/>
</dbReference>
<evidence type="ECO:0000313" key="3">
    <source>
        <dbReference type="Proteomes" id="UP001331761"/>
    </source>
</evidence>
<evidence type="ECO:0000313" key="2">
    <source>
        <dbReference type="EMBL" id="KAK5982813.1"/>
    </source>
</evidence>
<evidence type="ECO:0000256" key="1">
    <source>
        <dbReference type="SAM" id="MobiDB-lite"/>
    </source>
</evidence>
<name>A0AAN8G7S0_TRICO</name>
<protein>
    <submittedName>
        <fullName evidence="2">Uncharacterized protein</fullName>
    </submittedName>
</protein>
<proteinExistence type="predicted"/>
<dbReference type="Proteomes" id="UP001331761">
    <property type="component" value="Unassembled WGS sequence"/>
</dbReference>
<keyword evidence="3" id="KW-1185">Reference proteome</keyword>
<reference evidence="2 3" key="1">
    <citation type="submission" date="2019-10" db="EMBL/GenBank/DDBJ databases">
        <title>Assembly and Annotation for the nematode Trichostrongylus colubriformis.</title>
        <authorList>
            <person name="Martin J."/>
        </authorList>
    </citation>
    <scope>NUCLEOTIDE SEQUENCE [LARGE SCALE GENOMIC DNA]</scope>
    <source>
        <strain evidence="2">G859</strain>
        <tissue evidence="2">Whole worm</tissue>
    </source>
</reference>
<feature type="compositionally biased region" description="Polar residues" evidence="1">
    <location>
        <begin position="143"/>
        <end position="153"/>
    </location>
</feature>
<feature type="region of interest" description="Disordered" evidence="1">
    <location>
        <begin position="1"/>
        <end position="21"/>
    </location>
</feature>
<feature type="region of interest" description="Disordered" evidence="1">
    <location>
        <begin position="123"/>
        <end position="155"/>
    </location>
</feature>
<dbReference type="Pfam" id="PF17360">
    <property type="entry name" value="DUF5386"/>
    <property type="match status" value="1"/>
</dbReference>
<dbReference type="EMBL" id="WIXE01004710">
    <property type="protein sequence ID" value="KAK5982813.1"/>
    <property type="molecule type" value="Genomic_DNA"/>
</dbReference>
<organism evidence="2 3">
    <name type="scientific">Trichostrongylus colubriformis</name>
    <name type="common">Black scour worm</name>
    <dbReference type="NCBI Taxonomy" id="6319"/>
    <lineage>
        <taxon>Eukaryota</taxon>
        <taxon>Metazoa</taxon>
        <taxon>Ecdysozoa</taxon>
        <taxon>Nematoda</taxon>
        <taxon>Chromadorea</taxon>
        <taxon>Rhabditida</taxon>
        <taxon>Rhabditina</taxon>
        <taxon>Rhabditomorpha</taxon>
        <taxon>Strongyloidea</taxon>
        <taxon>Trichostrongylidae</taxon>
        <taxon>Trichostrongylus</taxon>
    </lineage>
</organism>